<name>A0A9P7B4U0_RHOMI</name>
<evidence type="ECO:0000259" key="3">
    <source>
        <dbReference type="Pfam" id="PF08508"/>
    </source>
</evidence>
<feature type="compositionally biased region" description="Basic and acidic residues" evidence="1">
    <location>
        <begin position="279"/>
        <end position="304"/>
    </location>
</feature>
<feature type="compositionally biased region" description="Polar residues" evidence="1">
    <location>
        <begin position="661"/>
        <end position="675"/>
    </location>
</feature>
<keyword evidence="5" id="KW-1185">Reference proteome</keyword>
<feature type="transmembrane region" description="Helical" evidence="2">
    <location>
        <begin position="916"/>
        <end position="937"/>
    </location>
</feature>
<feature type="compositionally biased region" description="Low complexity" evidence="1">
    <location>
        <begin position="402"/>
        <end position="418"/>
    </location>
</feature>
<feature type="compositionally biased region" description="Polar residues" evidence="1">
    <location>
        <begin position="435"/>
        <end position="444"/>
    </location>
</feature>
<sequence length="1099" mass="117403">MPFFQPPLRLDDFPRASSAFPVASTSAARLPDSPSPNKKRRVGSVPPSLATGQRGHGSAQSKATSQSPAPRPQAASRKSASDAARRSEINARYAELSRDEARLQATLRLQDAWEDIQRRHSNLAVVSDSGEQRGRNNSGAGTEQRKKRYRHRPGRTRALPVEEDDIIDLSTLDFVQDRGVLRSSKAGGFAIGRYGNGRDGGDILVGLDTGGGGAKGGAASSAGDTHGSAGDEDDPTDNDEDEDEDEWADYTDSDAPSYSSDDELGEDDDLLPPPSLLFREQRRKEAERLREMRDFQEHEAKARGGELVARAQQLDEVVVLRGGNVQLPAPIGPPQSAPRRRLPPSLSTDDDDDDDLALSPLRARSVAPGAPTTPTRLSKAASQPPSSTATLRRSVSDIRLDSPAATTPARTPPRRASTVKPPAAKRSASVAASGVGNQSRSANGIRSPPASFSAGRVPPARRSSLSRPPVSSSPLREVITIASPTPPPPPLPAKAAAGRTVSSRNARPKSPSPELFAPPEASSSARVVARYSPELSAPVPVPYQQATPTPTPPPVRTSSARKPPTVPAQAAPTKPSARKIRHSSFELIIDVKPPRSRQPPLPATMKRSTVPKKVVLASSASMPNLPATAREVAPDLAAAKPAPLVDDEAQAPRRVGGLSTPPLSKRSTVSRRSPSQSPPKARAPSTASPARARITATPSVILPAPPTSASVRRTRGEDDSDEDELMLSSPIKPTEPHRRHSSVRPSMTPAPSSWSRMTSRPRARLSIWKRRGVRRPVTVASPAVDLTPQHAAWLLELVVSVSTTCHLLALVSYLLSPAHFLILAYRIVLQVQFTLPRRVHANRSLRFFVALWGIQALVAIGLHAITGSQGTKGPRGYVQRGLVLDFVGQGKSGDCRVARPSTDLRPASPVFTPSTLHLVALDVLLAFLQLVTIVLAFGATVPTDLDATTSTESSRDYSSLLGIDDDYEDEAEGRDPFNASGSEFSRSRSGYSALADVEEDGLRPSVFNMEMDDLGVGKSRSLVGQTQSSAHTSPHTPGTSSKYSSLASDPALRLRVPVPLIASVRLDTIWREVRKSASQDRAEREEGGLRGLEEGRGPS</sequence>
<dbReference type="AlphaFoldDB" id="A0A9P7B4U0"/>
<evidence type="ECO:0000313" key="5">
    <source>
        <dbReference type="Proteomes" id="UP000777482"/>
    </source>
</evidence>
<feature type="compositionally biased region" description="Low complexity" evidence="1">
    <location>
        <begin position="456"/>
        <end position="476"/>
    </location>
</feature>
<feature type="region of interest" description="Disordered" evidence="1">
    <location>
        <begin position="212"/>
        <end position="307"/>
    </location>
</feature>
<feature type="region of interest" description="Disordered" evidence="1">
    <location>
        <begin position="1073"/>
        <end position="1099"/>
    </location>
</feature>
<dbReference type="Proteomes" id="UP000777482">
    <property type="component" value="Unassembled WGS sequence"/>
</dbReference>
<feature type="transmembrane region" description="Helical" evidence="2">
    <location>
        <begin position="845"/>
        <end position="865"/>
    </location>
</feature>
<feature type="compositionally biased region" description="Acidic residues" evidence="1">
    <location>
        <begin position="260"/>
        <end position="270"/>
    </location>
</feature>
<feature type="region of interest" description="Disordered" evidence="1">
    <location>
        <begin position="1021"/>
        <end position="1047"/>
    </location>
</feature>
<keyword evidence="2" id="KW-0812">Transmembrane</keyword>
<keyword evidence="2" id="KW-0472">Membrane</keyword>
<evidence type="ECO:0000256" key="1">
    <source>
        <dbReference type="SAM" id="MobiDB-lite"/>
    </source>
</evidence>
<feature type="compositionally biased region" description="Low complexity" evidence="1">
    <location>
        <begin position="678"/>
        <end position="693"/>
    </location>
</feature>
<comment type="caution">
    <text evidence="4">The sequence shown here is derived from an EMBL/GenBank/DDBJ whole genome shotgun (WGS) entry which is preliminary data.</text>
</comment>
<feature type="compositionally biased region" description="Polar residues" evidence="1">
    <location>
        <begin position="58"/>
        <end position="68"/>
    </location>
</feature>
<feature type="compositionally biased region" description="Low complexity" evidence="1">
    <location>
        <begin position="521"/>
        <end position="530"/>
    </location>
</feature>
<feature type="domain" description="DUF1746" evidence="3">
    <location>
        <begin position="805"/>
        <end position="890"/>
    </location>
</feature>
<evidence type="ECO:0000256" key="2">
    <source>
        <dbReference type="SAM" id="Phobius"/>
    </source>
</evidence>
<keyword evidence="2" id="KW-1133">Transmembrane helix</keyword>
<evidence type="ECO:0000313" key="4">
    <source>
        <dbReference type="EMBL" id="KAG0658684.1"/>
    </source>
</evidence>
<feature type="region of interest" description="Disordered" evidence="1">
    <location>
        <begin position="325"/>
        <end position="608"/>
    </location>
</feature>
<dbReference type="InterPro" id="IPR013715">
    <property type="entry name" value="DUF1746"/>
</dbReference>
<gene>
    <name evidence="4" type="ORF">C6P46_005680</name>
</gene>
<feature type="region of interest" description="Disordered" evidence="1">
    <location>
        <begin position="124"/>
        <end position="157"/>
    </location>
</feature>
<dbReference type="EMBL" id="PUHQ01000063">
    <property type="protein sequence ID" value="KAG0658684.1"/>
    <property type="molecule type" value="Genomic_DNA"/>
</dbReference>
<proteinExistence type="predicted"/>
<reference evidence="4 5" key="1">
    <citation type="submission" date="2020-11" db="EMBL/GenBank/DDBJ databases">
        <title>Kefir isolates.</title>
        <authorList>
            <person name="Marcisauskas S."/>
            <person name="Kim Y."/>
            <person name="Blasche S."/>
        </authorList>
    </citation>
    <scope>NUCLEOTIDE SEQUENCE [LARGE SCALE GENOMIC DNA]</scope>
    <source>
        <strain evidence="4 5">KR</strain>
    </source>
</reference>
<dbReference type="OrthoDB" id="5428737at2759"/>
<organism evidence="4 5">
    <name type="scientific">Rhodotorula mucilaginosa</name>
    <name type="common">Yeast</name>
    <name type="synonym">Rhodotorula rubra</name>
    <dbReference type="NCBI Taxonomy" id="5537"/>
    <lineage>
        <taxon>Eukaryota</taxon>
        <taxon>Fungi</taxon>
        <taxon>Dikarya</taxon>
        <taxon>Basidiomycota</taxon>
        <taxon>Pucciniomycotina</taxon>
        <taxon>Microbotryomycetes</taxon>
        <taxon>Sporidiobolales</taxon>
        <taxon>Sporidiobolaceae</taxon>
        <taxon>Rhodotorula</taxon>
    </lineage>
</organism>
<feature type="region of interest" description="Disordered" evidence="1">
    <location>
        <begin position="24"/>
        <end position="86"/>
    </location>
</feature>
<dbReference type="Pfam" id="PF08508">
    <property type="entry name" value="DUF1746"/>
    <property type="match status" value="1"/>
</dbReference>
<feature type="region of interest" description="Disordered" evidence="1">
    <location>
        <begin position="641"/>
        <end position="756"/>
    </location>
</feature>
<feature type="transmembrane region" description="Helical" evidence="2">
    <location>
        <begin position="807"/>
        <end position="825"/>
    </location>
</feature>
<feature type="compositionally biased region" description="Basic residues" evidence="1">
    <location>
        <begin position="145"/>
        <end position="155"/>
    </location>
</feature>
<feature type="compositionally biased region" description="Polar residues" evidence="1">
    <location>
        <begin position="1022"/>
        <end position="1047"/>
    </location>
</feature>
<feature type="compositionally biased region" description="Acidic residues" evidence="1">
    <location>
        <begin position="230"/>
        <end position="252"/>
    </location>
</feature>
<accession>A0A9P7B4U0</accession>
<feature type="compositionally biased region" description="Polar residues" evidence="1">
    <location>
        <begin position="372"/>
        <end position="393"/>
    </location>
</feature>
<feature type="compositionally biased region" description="Polar residues" evidence="1">
    <location>
        <begin position="743"/>
        <end position="756"/>
    </location>
</feature>
<protein>
    <recommendedName>
        <fullName evidence="3">DUF1746 domain-containing protein</fullName>
    </recommendedName>
</protein>